<keyword evidence="4 8" id="KW-0238">DNA-binding</keyword>
<evidence type="ECO:0000256" key="8">
    <source>
        <dbReference type="HAMAP-Rule" id="MF_00105"/>
    </source>
</evidence>
<keyword evidence="11" id="KW-0648">Protein biosynthesis</keyword>
<dbReference type="Gene3D" id="3.10.50.30">
    <property type="entry name" value="Transcription elongation factor, GreA/GreB, C-terminal domain"/>
    <property type="match status" value="1"/>
</dbReference>
<dbReference type="RefSeq" id="WP_119975901.1">
    <property type="nucleotide sequence ID" value="NZ_JBHSQA010000005.1"/>
</dbReference>
<evidence type="ECO:0000259" key="10">
    <source>
        <dbReference type="Pfam" id="PF03449"/>
    </source>
</evidence>
<dbReference type="InterPro" id="IPR028624">
    <property type="entry name" value="Tscrpt_elong_fac_GreA/B"/>
</dbReference>
<protein>
    <recommendedName>
        <fullName evidence="2 8">Transcription elongation factor GreA</fullName>
    </recommendedName>
    <alternativeName>
        <fullName evidence="7 8">Transcript cleavage factor GreA</fullName>
    </alternativeName>
</protein>
<dbReference type="PANTHER" id="PTHR30437:SF4">
    <property type="entry name" value="TRANSCRIPTION ELONGATION FACTOR GREA"/>
    <property type="match status" value="1"/>
</dbReference>
<dbReference type="HAMAP" id="MF_00105">
    <property type="entry name" value="GreA_GreB"/>
    <property type="match status" value="1"/>
</dbReference>
<sequence>MSTDTTVTWLTQQAYDRLAAELDTLSNFGRIDIAKKIESAREEGDLKENSGYHAAKEEQGKMEARIRTLTVLLRNAEVGHAPESNGIVAPGTVITATIAGDESRFLIGSREIGGNSDLDVFSEQSPLGSAIIGLKVGESTTYTTPNGKQIPVEILNVETFTG</sequence>
<comment type="function">
    <text evidence="6 8">Necessary for efficient RNA polymerase transcription elongation past template-encoded arresting sites. The arresting sites in DNA have the property of trapping a certain fraction of elongating RNA polymerases that pass through, resulting in locked ternary complexes. Cleavage of the nascent transcript by cleavage factors such as GreA or GreB allows the resumption of elongation from the new 3'terminus. GreA releases sequences of 2 to 3 nucleotides.</text>
</comment>
<dbReference type="OrthoDB" id="9797227at2"/>
<dbReference type="SUPFAM" id="SSF46557">
    <property type="entry name" value="GreA transcript cleavage protein, N-terminal domain"/>
    <property type="match status" value="1"/>
</dbReference>
<accession>A0A3A5MJ80</accession>
<dbReference type="GO" id="GO:0003746">
    <property type="term" value="F:translation elongation factor activity"/>
    <property type="evidence" value="ECO:0007669"/>
    <property type="project" value="UniProtKB-KW"/>
</dbReference>
<dbReference type="InterPro" id="IPR036953">
    <property type="entry name" value="GreA/GreB_C_sf"/>
</dbReference>
<dbReference type="GO" id="GO:0070063">
    <property type="term" value="F:RNA polymerase binding"/>
    <property type="evidence" value="ECO:0007669"/>
    <property type="project" value="InterPro"/>
</dbReference>
<proteinExistence type="inferred from homology"/>
<dbReference type="GO" id="GO:0032784">
    <property type="term" value="P:regulation of DNA-templated transcription elongation"/>
    <property type="evidence" value="ECO:0007669"/>
    <property type="project" value="UniProtKB-UniRule"/>
</dbReference>
<dbReference type="FunFam" id="1.10.287.180:FF:000001">
    <property type="entry name" value="Transcription elongation factor GreA"/>
    <property type="match status" value="1"/>
</dbReference>
<reference evidence="11 12" key="1">
    <citation type="submission" date="2018-09" db="EMBL/GenBank/DDBJ databases">
        <title>Novel species of Cryobacterium.</title>
        <authorList>
            <person name="Liu Q."/>
            <person name="Xin Y.-H."/>
        </authorList>
    </citation>
    <scope>NUCLEOTIDE SEQUENCE [LARGE SCALE GENOMIC DNA]</scope>
    <source>
        <strain evidence="11 12">Hh39</strain>
    </source>
</reference>
<keyword evidence="3 8" id="KW-0805">Transcription regulation</keyword>
<feature type="domain" description="Transcription elongation factor GreA/GreB C-terminal" evidence="9">
    <location>
        <begin position="84"/>
        <end position="158"/>
    </location>
</feature>
<dbReference type="Pfam" id="PF01272">
    <property type="entry name" value="GreA_GreB"/>
    <property type="match status" value="1"/>
</dbReference>
<dbReference type="PROSITE" id="PS00830">
    <property type="entry name" value="GREAB_2"/>
    <property type="match status" value="1"/>
</dbReference>
<dbReference type="InterPro" id="IPR036805">
    <property type="entry name" value="Tscrpt_elong_fac_GreA/B_N_sf"/>
</dbReference>
<evidence type="ECO:0000313" key="12">
    <source>
        <dbReference type="Proteomes" id="UP000272015"/>
    </source>
</evidence>
<dbReference type="AlphaFoldDB" id="A0A3A5MJ80"/>
<name>A0A3A5MJ80_9MICO</name>
<gene>
    <name evidence="8 11" type="primary">greA</name>
    <name evidence="11" type="ORF">D6T64_17150</name>
</gene>
<keyword evidence="5 8" id="KW-0804">Transcription</keyword>
<evidence type="ECO:0000256" key="7">
    <source>
        <dbReference type="ARBA" id="ARBA00030776"/>
    </source>
</evidence>
<dbReference type="EMBL" id="QZVS01000093">
    <property type="protein sequence ID" value="RJT86863.1"/>
    <property type="molecule type" value="Genomic_DNA"/>
</dbReference>
<evidence type="ECO:0000256" key="1">
    <source>
        <dbReference type="ARBA" id="ARBA00008213"/>
    </source>
</evidence>
<organism evidence="11 12">
    <name type="scientific">Cryobacterium melibiosiphilum</name>
    <dbReference type="NCBI Taxonomy" id="995039"/>
    <lineage>
        <taxon>Bacteria</taxon>
        <taxon>Bacillati</taxon>
        <taxon>Actinomycetota</taxon>
        <taxon>Actinomycetes</taxon>
        <taxon>Micrococcales</taxon>
        <taxon>Microbacteriaceae</taxon>
        <taxon>Cryobacterium</taxon>
    </lineage>
</organism>
<keyword evidence="12" id="KW-1185">Reference proteome</keyword>
<dbReference type="InterPro" id="IPR023459">
    <property type="entry name" value="Tscrpt_elong_fac_GreA/B_fam"/>
</dbReference>
<evidence type="ECO:0000256" key="3">
    <source>
        <dbReference type="ARBA" id="ARBA00023015"/>
    </source>
</evidence>
<dbReference type="InterPro" id="IPR018151">
    <property type="entry name" value="TF_GreA/GreB_CS"/>
</dbReference>
<dbReference type="NCBIfam" id="NF001262">
    <property type="entry name" value="PRK00226.1-3"/>
    <property type="match status" value="1"/>
</dbReference>
<dbReference type="Gene3D" id="1.10.287.180">
    <property type="entry name" value="Transcription elongation factor, GreA/GreB, N-terminal domain"/>
    <property type="match status" value="1"/>
</dbReference>
<evidence type="ECO:0000256" key="2">
    <source>
        <dbReference type="ARBA" id="ARBA00013729"/>
    </source>
</evidence>
<dbReference type="GO" id="GO:0003677">
    <property type="term" value="F:DNA binding"/>
    <property type="evidence" value="ECO:0007669"/>
    <property type="project" value="UniProtKB-UniRule"/>
</dbReference>
<evidence type="ECO:0000256" key="4">
    <source>
        <dbReference type="ARBA" id="ARBA00023125"/>
    </source>
</evidence>
<dbReference type="PROSITE" id="PS00829">
    <property type="entry name" value="GREAB_1"/>
    <property type="match status" value="1"/>
</dbReference>
<dbReference type="PIRSF" id="PIRSF006092">
    <property type="entry name" value="GreA_GreB"/>
    <property type="match status" value="1"/>
</dbReference>
<dbReference type="Proteomes" id="UP000272015">
    <property type="component" value="Unassembled WGS sequence"/>
</dbReference>
<keyword evidence="11" id="KW-0251">Elongation factor</keyword>
<evidence type="ECO:0000256" key="5">
    <source>
        <dbReference type="ARBA" id="ARBA00023163"/>
    </source>
</evidence>
<evidence type="ECO:0000313" key="11">
    <source>
        <dbReference type="EMBL" id="RJT86863.1"/>
    </source>
</evidence>
<dbReference type="InterPro" id="IPR001437">
    <property type="entry name" value="Tscrpt_elong_fac_GreA/B_C"/>
</dbReference>
<dbReference type="GO" id="GO:0006354">
    <property type="term" value="P:DNA-templated transcription elongation"/>
    <property type="evidence" value="ECO:0007669"/>
    <property type="project" value="TreeGrafter"/>
</dbReference>
<dbReference type="PANTHER" id="PTHR30437">
    <property type="entry name" value="TRANSCRIPTION ELONGATION FACTOR GREA"/>
    <property type="match status" value="1"/>
</dbReference>
<comment type="caution">
    <text evidence="11">The sequence shown here is derived from an EMBL/GenBank/DDBJ whole genome shotgun (WGS) entry which is preliminary data.</text>
</comment>
<dbReference type="SUPFAM" id="SSF54534">
    <property type="entry name" value="FKBP-like"/>
    <property type="match status" value="1"/>
</dbReference>
<dbReference type="Pfam" id="PF03449">
    <property type="entry name" value="GreA_GreB_N"/>
    <property type="match status" value="1"/>
</dbReference>
<evidence type="ECO:0000256" key="6">
    <source>
        <dbReference type="ARBA" id="ARBA00024916"/>
    </source>
</evidence>
<evidence type="ECO:0000259" key="9">
    <source>
        <dbReference type="Pfam" id="PF01272"/>
    </source>
</evidence>
<dbReference type="InterPro" id="IPR022691">
    <property type="entry name" value="Tscrpt_elong_fac_GreA/B_N"/>
</dbReference>
<feature type="domain" description="Transcription elongation factor GreA/GreB N-terminal" evidence="10">
    <location>
        <begin position="9"/>
        <end position="78"/>
    </location>
</feature>
<comment type="similarity">
    <text evidence="1 8">Belongs to the GreA/GreB family.</text>
</comment>